<proteinExistence type="predicted"/>
<reference evidence="1 2" key="1">
    <citation type="submission" date="2024-04" db="EMBL/GenBank/DDBJ databases">
        <title>Phyllosticta paracitricarpa is synonymous to the EU quarantine fungus P. citricarpa based on phylogenomic analyses.</title>
        <authorList>
            <consortium name="Lawrence Berkeley National Laboratory"/>
            <person name="Van Ingen-Buijs V.A."/>
            <person name="Van Westerhoven A.C."/>
            <person name="Haridas S."/>
            <person name="Skiadas P."/>
            <person name="Martin F."/>
            <person name="Groenewald J.Z."/>
            <person name="Crous P.W."/>
            <person name="Seidl M.F."/>
        </authorList>
    </citation>
    <scope>NUCLEOTIDE SEQUENCE [LARGE SCALE GENOMIC DNA]</scope>
    <source>
        <strain evidence="1 2">CBS 123371</strain>
    </source>
</reference>
<sequence>MREGLPRSTAFSMGSKLTASLYGDDFHELKPVNLLWRLHEQQVQEHRKHLAQSHGVLPHGFVLLSWIFMYRYTTGVVDSLSHHFPLLHMATFSLTAHREAPELVLEMLSMGTQYHLEYKVASSLYTASRAIILERIRLGELPDLGKAVNGPLSRSPLDLIATCSF</sequence>
<name>A0ABR1KUN5_9PEZI</name>
<organism evidence="1 2">
    <name type="scientific">Phyllosticta citriasiana</name>
    <dbReference type="NCBI Taxonomy" id="595635"/>
    <lineage>
        <taxon>Eukaryota</taxon>
        <taxon>Fungi</taxon>
        <taxon>Dikarya</taxon>
        <taxon>Ascomycota</taxon>
        <taxon>Pezizomycotina</taxon>
        <taxon>Dothideomycetes</taxon>
        <taxon>Dothideomycetes incertae sedis</taxon>
        <taxon>Botryosphaeriales</taxon>
        <taxon>Phyllostictaceae</taxon>
        <taxon>Phyllosticta</taxon>
    </lineage>
</organism>
<comment type="caution">
    <text evidence="1">The sequence shown here is derived from an EMBL/GenBank/DDBJ whole genome shotgun (WGS) entry which is preliminary data.</text>
</comment>
<accession>A0ABR1KUN5</accession>
<dbReference type="Proteomes" id="UP001363622">
    <property type="component" value="Unassembled WGS sequence"/>
</dbReference>
<evidence type="ECO:0000313" key="2">
    <source>
        <dbReference type="Proteomes" id="UP001363622"/>
    </source>
</evidence>
<keyword evidence="2" id="KW-1185">Reference proteome</keyword>
<evidence type="ECO:0000313" key="1">
    <source>
        <dbReference type="EMBL" id="KAK7520715.1"/>
    </source>
</evidence>
<dbReference type="EMBL" id="JBBPHU010000003">
    <property type="protein sequence ID" value="KAK7520715.1"/>
    <property type="molecule type" value="Genomic_DNA"/>
</dbReference>
<protein>
    <submittedName>
        <fullName evidence="1">Uncharacterized protein</fullName>
    </submittedName>
</protein>
<gene>
    <name evidence="1" type="ORF">IWZ03DRAFT_145041</name>
</gene>